<feature type="transmembrane region" description="Helical" evidence="7">
    <location>
        <begin position="204"/>
        <end position="227"/>
    </location>
</feature>
<feature type="transmembrane region" description="Helical" evidence="7">
    <location>
        <begin position="21"/>
        <end position="44"/>
    </location>
</feature>
<gene>
    <name evidence="8" type="primary">nrfD</name>
    <name evidence="8" type="ORF">KM295_06645</name>
</gene>
<evidence type="ECO:0000256" key="1">
    <source>
        <dbReference type="ARBA" id="ARBA00004651"/>
    </source>
</evidence>
<feature type="transmembrane region" description="Helical" evidence="7">
    <location>
        <begin position="145"/>
        <end position="165"/>
    </location>
</feature>
<evidence type="ECO:0000256" key="2">
    <source>
        <dbReference type="ARBA" id="ARBA00008929"/>
    </source>
</evidence>
<keyword evidence="6 7" id="KW-0472">Membrane</keyword>
<keyword evidence="3" id="KW-1003">Cell membrane</keyword>
<reference evidence="8" key="1">
    <citation type="journal article" date="2023" name="Front. Microbiol.">
        <title>Genomic-based phylogenetic and metabolic analyses of the genus Natronomonas, and description of Natronomonas aquatica sp. nov.</title>
        <authorList>
            <person name="Garcia-Roldan A."/>
            <person name="Duran-Viseras A."/>
            <person name="de la Haba R.R."/>
            <person name="Corral P."/>
            <person name="Sanchez-Porro C."/>
            <person name="Ventosa A."/>
        </authorList>
    </citation>
    <scope>NUCLEOTIDE SEQUENCE</scope>
    <source>
        <strain evidence="8">F2-12</strain>
    </source>
</reference>
<dbReference type="Proteomes" id="UP001139494">
    <property type="component" value="Unassembled WGS sequence"/>
</dbReference>
<evidence type="ECO:0000313" key="8">
    <source>
        <dbReference type="EMBL" id="MCQ4333161.1"/>
    </source>
</evidence>
<evidence type="ECO:0000256" key="7">
    <source>
        <dbReference type="SAM" id="Phobius"/>
    </source>
</evidence>
<sequence>MSSRTPNSDDIVRPMQRTQKWYYVVFGLASLLALVWFGLWSIQLSRGLAVTNLADWGSAGGVTWGLYIGAFIWWVGIAHGGIILSAAVRLFGMKRYLPVARLAELLTIGALSMAGFYIMIHLGRPDRMAWSVIQSYPVTVHQSPLVWDVTVITMYMVMTLTYLGLTVRYDINRLRDDLPGYLEPVYKLATLGYSEREDEVIERIVWWLALGVIVMAPLLLHGGVIPWLFALLPSMPGWQGAIQGPQFLTIALTSAIAGVIILALVLRRAYDWYHILTDDIIRGLTLWLGLFGLLFIWLQLQQVITGVYAAPLDERAIAHAKISAPPYQFAIGVVILAMAYIFAQAVKPSVFSVRRSLAASVLMLAGTLTEKVLFVFEGLEYPTFDMYYNTPGHYFPSPIEIGSLVGTLALCTLFFLVILKVIPVIELHAIEELRGEGHAPAEGDD</sequence>
<feature type="transmembrane region" description="Helical" evidence="7">
    <location>
        <begin position="399"/>
        <end position="419"/>
    </location>
</feature>
<dbReference type="RefSeq" id="WP_256029185.1">
    <property type="nucleotide sequence ID" value="NZ_JAHLKM010000006.1"/>
</dbReference>
<feature type="transmembrane region" description="Helical" evidence="7">
    <location>
        <begin position="358"/>
        <end position="379"/>
    </location>
</feature>
<dbReference type="PANTHER" id="PTHR34856">
    <property type="entry name" value="PROTEIN NRFD"/>
    <property type="match status" value="1"/>
</dbReference>
<proteinExistence type="inferred from homology"/>
<keyword evidence="5 7" id="KW-1133">Transmembrane helix</keyword>
<comment type="similarity">
    <text evidence="2">Belongs to the NrfD family.</text>
</comment>
<dbReference type="GO" id="GO:0005886">
    <property type="term" value="C:plasma membrane"/>
    <property type="evidence" value="ECO:0007669"/>
    <property type="project" value="UniProtKB-SubCell"/>
</dbReference>
<evidence type="ECO:0000313" key="9">
    <source>
        <dbReference type="Proteomes" id="UP001139494"/>
    </source>
</evidence>
<comment type="subcellular location">
    <subcellularLocation>
        <location evidence="1">Cell membrane</location>
        <topology evidence="1">Multi-pass membrane protein</topology>
    </subcellularLocation>
</comment>
<feature type="transmembrane region" description="Helical" evidence="7">
    <location>
        <begin position="329"/>
        <end position="346"/>
    </location>
</feature>
<dbReference type="Pfam" id="PF03916">
    <property type="entry name" value="NrfD"/>
    <property type="match status" value="1"/>
</dbReference>
<evidence type="ECO:0000256" key="4">
    <source>
        <dbReference type="ARBA" id="ARBA00022692"/>
    </source>
</evidence>
<dbReference type="InterPro" id="IPR052049">
    <property type="entry name" value="Electron_transfer_protein"/>
</dbReference>
<evidence type="ECO:0000256" key="6">
    <source>
        <dbReference type="ARBA" id="ARBA00023136"/>
    </source>
</evidence>
<feature type="transmembrane region" description="Helical" evidence="7">
    <location>
        <begin position="64"/>
        <end position="90"/>
    </location>
</feature>
<dbReference type="EMBL" id="JAHLKM010000006">
    <property type="protein sequence ID" value="MCQ4333161.1"/>
    <property type="molecule type" value="Genomic_DNA"/>
</dbReference>
<evidence type="ECO:0000256" key="3">
    <source>
        <dbReference type="ARBA" id="ARBA00022475"/>
    </source>
</evidence>
<protein>
    <submittedName>
        <fullName evidence="8">Polysulfide reductase NrfD</fullName>
    </submittedName>
</protein>
<dbReference type="PANTHER" id="PTHR34856:SF2">
    <property type="entry name" value="PROTEIN NRFD"/>
    <property type="match status" value="1"/>
</dbReference>
<evidence type="ECO:0000256" key="5">
    <source>
        <dbReference type="ARBA" id="ARBA00022989"/>
    </source>
</evidence>
<dbReference type="AlphaFoldDB" id="A0A9R1D5J8"/>
<organism evidence="8 9">
    <name type="scientific">Natronomonas aquatica</name>
    <dbReference type="NCBI Taxonomy" id="2841590"/>
    <lineage>
        <taxon>Archaea</taxon>
        <taxon>Methanobacteriati</taxon>
        <taxon>Methanobacteriota</taxon>
        <taxon>Stenosarchaea group</taxon>
        <taxon>Halobacteria</taxon>
        <taxon>Halobacteriales</taxon>
        <taxon>Natronomonadaceae</taxon>
        <taxon>Natronomonas</taxon>
    </lineage>
</organism>
<accession>A0A9R1D5J8</accession>
<feature type="transmembrane region" description="Helical" evidence="7">
    <location>
        <begin position="247"/>
        <end position="266"/>
    </location>
</feature>
<feature type="transmembrane region" description="Helical" evidence="7">
    <location>
        <begin position="102"/>
        <end position="120"/>
    </location>
</feature>
<comment type="caution">
    <text evidence="8">The sequence shown here is derived from an EMBL/GenBank/DDBJ whole genome shotgun (WGS) entry which is preliminary data.</text>
</comment>
<keyword evidence="9" id="KW-1185">Reference proteome</keyword>
<name>A0A9R1D5J8_9EURY</name>
<keyword evidence="4 7" id="KW-0812">Transmembrane</keyword>
<dbReference type="InterPro" id="IPR005614">
    <property type="entry name" value="NrfD-like"/>
</dbReference>
<feature type="transmembrane region" description="Helical" evidence="7">
    <location>
        <begin position="286"/>
        <end position="309"/>
    </location>
</feature>